<protein>
    <submittedName>
        <fullName evidence="2">Co-chaperone GrpE protein</fullName>
    </submittedName>
</protein>
<comment type="caution">
    <text evidence="2">The sequence shown here is derived from an EMBL/GenBank/DDBJ whole genome shotgun (WGS) entry which is preliminary data.</text>
</comment>
<evidence type="ECO:0000313" key="3">
    <source>
        <dbReference type="Proteomes" id="UP000028837"/>
    </source>
</evidence>
<dbReference type="EMBL" id="AHZU02000920">
    <property type="protein sequence ID" value="KFG38539.1"/>
    <property type="molecule type" value="Genomic_DNA"/>
</dbReference>
<dbReference type="Pfam" id="PF01025">
    <property type="entry name" value="GrpE"/>
    <property type="match status" value="1"/>
</dbReference>
<reference evidence="2 3" key="1">
    <citation type="submission" date="2014-02" db="EMBL/GenBank/DDBJ databases">
        <authorList>
            <person name="Sibley D."/>
            <person name="Venepally P."/>
            <person name="Karamycheva S."/>
            <person name="Hadjithomas M."/>
            <person name="Khan A."/>
            <person name="Brunk B."/>
            <person name="Roos D."/>
            <person name="Caler E."/>
            <person name="Lorenzi H."/>
        </authorList>
    </citation>
    <scope>NUCLEOTIDE SEQUENCE [LARGE SCALE GENOMIC DNA]</scope>
    <source>
        <strain evidence="2 3">GAB2-2007-GAL-DOM2</strain>
    </source>
</reference>
<accession>A0A086K2C1</accession>
<sequence length="35" mass="3680">AKGEVAQVIQRGYKIKERVLRAAKVGVSKGAPNSA</sequence>
<evidence type="ECO:0000256" key="1">
    <source>
        <dbReference type="ARBA" id="ARBA00023186"/>
    </source>
</evidence>
<dbReference type="Proteomes" id="UP000028837">
    <property type="component" value="Unassembled WGS sequence"/>
</dbReference>
<dbReference type="GO" id="GO:0000774">
    <property type="term" value="F:adenyl-nucleotide exchange factor activity"/>
    <property type="evidence" value="ECO:0007669"/>
    <property type="project" value="InterPro"/>
</dbReference>
<dbReference type="Gene3D" id="2.30.22.10">
    <property type="entry name" value="Head domain of nucleotide exchange factor GrpE"/>
    <property type="match status" value="1"/>
</dbReference>
<proteinExistence type="predicted"/>
<dbReference type="AlphaFoldDB" id="A0A086K2C1"/>
<evidence type="ECO:0000313" key="2">
    <source>
        <dbReference type="EMBL" id="KFG38539.1"/>
    </source>
</evidence>
<dbReference type="InterPro" id="IPR000740">
    <property type="entry name" value="GrpE"/>
</dbReference>
<dbReference type="GO" id="GO:0006457">
    <property type="term" value="P:protein folding"/>
    <property type="evidence" value="ECO:0007669"/>
    <property type="project" value="InterPro"/>
</dbReference>
<name>A0A086K2C1_TOXGO</name>
<organism evidence="2 3">
    <name type="scientific">Toxoplasma gondii GAB2-2007-GAL-DOM2</name>
    <dbReference type="NCBI Taxonomy" id="1130820"/>
    <lineage>
        <taxon>Eukaryota</taxon>
        <taxon>Sar</taxon>
        <taxon>Alveolata</taxon>
        <taxon>Apicomplexa</taxon>
        <taxon>Conoidasida</taxon>
        <taxon>Coccidia</taxon>
        <taxon>Eucoccidiorida</taxon>
        <taxon>Eimeriorina</taxon>
        <taxon>Sarcocystidae</taxon>
        <taxon>Toxoplasma</taxon>
    </lineage>
</organism>
<dbReference type="GO" id="GO:0042803">
    <property type="term" value="F:protein homodimerization activity"/>
    <property type="evidence" value="ECO:0007669"/>
    <property type="project" value="InterPro"/>
</dbReference>
<keyword evidence="1" id="KW-0143">Chaperone</keyword>
<dbReference type="SUPFAM" id="SSF51064">
    <property type="entry name" value="Head domain of nucleotide exchange factor GrpE"/>
    <property type="match status" value="1"/>
</dbReference>
<dbReference type="GO" id="GO:0051087">
    <property type="term" value="F:protein-folding chaperone binding"/>
    <property type="evidence" value="ECO:0007669"/>
    <property type="project" value="InterPro"/>
</dbReference>
<dbReference type="VEuPathDB" id="ToxoDB:TGDOM2_265220B"/>
<gene>
    <name evidence="2" type="ORF">TGDOM2_265220B</name>
</gene>
<feature type="non-terminal residue" evidence="2">
    <location>
        <position position="1"/>
    </location>
</feature>
<dbReference type="InterPro" id="IPR009012">
    <property type="entry name" value="GrpE_head"/>
</dbReference>